<proteinExistence type="predicted"/>
<comment type="caution">
    <text evidence="2">The sequence shown here is derived from an EMBL/GenBank/DDBJ whole genome shotgun (WGS) entry which is preliminary data.</text>
</comment>
<dbReference type="Proteomes" id="UP000289340">
    <property type="component" value="Chromosome 8"/>
</dbReference>
<dbReference type="Gene3D" id="1.20.1280.50">
    <property type="match status" value="1"/>
</dbReference>
<accession>A0A445JK29</accession>
<dbReference type="EMBL" id="QZWG01000008">
    <property type="protein sequence ID" value="RZB98748.1"/>
    <property type="molecule type" value="Genomic_DNA"/>
</dbReference>
<reference evidence="2 3" key="1">
    <citation type="submission" date="2018-09" db="EMBL/GenBank/DDBJ databases">
        <title>A high-quality reference genome of wild soybean provides a powerful tool to mine soybean genomes.</title>
        <authorList>
            <person name="Xie M."/>
            <person name="Chung C.Y.L."/>
            <person name="Li M.-W."/>
            <person name="Wong F.-L."/>
            <person name="Chan T.-F."/>
            <person name="Lam H.-M."/>
        </authorList>
    </citation>
    <scope>NUCLEOTIDE SEQUENCE [LARGE SCALE GENOMIC DNA]</scope>
    <source>
        <strain evidence="3">cv. W05</strain>
        <tissue evidence="2">Hypocotyl of etiolated seedlings</tissue>
    </source>
</reference>
<gene>
    <name evidence="2" type="ORF">D0Y65_021572</name>
</gene>
<keyword evidence="3" id="KW-1185">Reference proteome</keyword>
<dbReference type="AlphaFoldDB" id="A0A445JK29"/>
<evidence type="ECO:0000313" key="2">
    <source>
        <dbReference type="EMBL" id="RZB98748.1"/>
    </source>
</evidence>
<dbReference type="InterPro" id="IPR036047">
    <property type="entry name" value="F-box-like_dom_sf"/>
</dbReference>
<feature type="domain" description="F-box" evidence="1">
    <location>
        <begin position="158"/>
        <end position="204"/>
    </location>
</feature>
<organism evidence="2 3">
    <name type="scientific">Glycine soja</name>
    <name type="common">Wild soybean</name>
    <dbReference type="NCBI Taxonomy" id="3848"/>
    <lineage>
        <taxon>Eukaryota</taxon>
        <taxon>Viridiplantae</taxon>
        <taxon>Streptophyta</taxon>
        <taxon>Embryophyta</taxon>
        <taxon>Tracheophyta</taxon>
        <taxon>Spermatophyta</taxon>
        <taxon>Magnoliopsida</taxon>
        <taxon>eudicotyledons</taxon>
        <taxon>Gunneridae</taxon>
        <taxon>Pentapetalae</taxon>
        <taxon>rosids</taxon>
        <taxon>fabids</taxon>
        <taxon>Fabales</taxon>
        <taxon>Fabaceae</taxon>
        <taxon>Papilionoideae</taxon>
        <taxon>50 kb inversion clade</taxon>
        <taxon>NPAAA clade</taxon>
        <taxon>indigoferoid/millettioid clade</taxon>
        <taxon>Phaseoleae</taxon>
        <taxon>Glycine</taxon>
        <taxon>Glycine subgen. Soja</taxon>
    </lineage>
</organism>
<dbReference type="SUPFAM" id="SSF81383">
    <property type="entry name" value="F-box domain"/>
    <property type="match status" value="1"/>
</dbReference>
<dbReference type="InterPro" id="IPR001810">
    <property type="entry name" value="F-box_dom"/>
</dbReference>
<dbReference type="PROSITE" id="PS50181">
    <property type="entry name" value="FBOX"/>
    <property type="match status" value="1"/>
</dbReference>
<protein>
    <recommendedName>
        <fullName evidence="1">F-box domain-containing protein</fullName>
    </recommendedName>
</protein>
<dbReference type="PANTHER" id="PTHR31672">
    <property type="entry name" value="BNACNNG10540D PROTEIN"/>
    <property type="match status" value="1"/>
</dbReference>
<dbReference type="Pfam" id="PF00646">
    <property type="entry name" value="F-box"/>
    <property type="match status" value="1"/>
</dbReference>
<dbReference type="CDD" id="cd22157">
    <property type="entry name" value="F-box_AtFBW1-like"/>
    <property type="match status" value="1"/>
</dbReference>
<sequence length="219" mass="24618">MVYGRMEDLCTSNRCWGWQFMHLNQIASQTSDSLLQLSYALQPSETASAVRLQPSELPYLNSPVKLASPTYLKSPVTLARLVPAVTPRPNSPMTSTNTRQGWGQIPLLLVQCDKNPRNKVEFTIVEATLVKFAVGVEALSVRAATKDEEEWRKSMKTHTHTLPLPPELIREILLSLPVNSLLQCKRVCKAWLSLISDPQFFISHYDLAVSHPPMINCFS</sequence>
<name>A0A445JK29_GLYSO</name>
<evidence type="ECO:0000313" key="3">
    <source>
        <dbReference type="Proteomes" id="UP000289340"/>
    </source>
</evidence>
<dbReference type="SMART" id="SM00256">
    <property type="entry name" value="FBOX"/>
    <property type="match status" value="1"/>
</dbReference>
<evidence type="ECO:0000259" key="1">
    <source>
        <dbReference type="PROSITE" id="PS50181"/>
    </source>
</evidence>
<dbReference type="PANTHER" id="PTHR31672:SF13">
    <property type="entry name" value="F-BOX PROTEIN CPR30-LIKE"/>
    <property type="match status" value="1"/>
</dbReference>
<dbReference type="InterPro" id="IPR050796">
    <property type="entry name" value="SCF_F-box_component"/>
</dbReference>